<dbReference type="PANTHER" id="PTHR34203">
    <property type="entry name" value="METHYLTRANSFERASE, FKBM FAMILY PROTEIN"/>
    <property type="match status" value="1"/>
</dbReference>
<protein>
    <recommendedName>
        <fullName evidence="1">Methyltransferase FkbM domain-containing protein</fullName>
    </recommendedName>
</protein>
<proteinExistence type="predicted"/>
<dbReference type="SUPFAM" id="SSF53335">
    <property type="entry name" value="S-adenosyl-L-methionine-dependent methyltransferases"/>
    <property type="match status" value="1"/>
</dbReference>
<dbReference type="InterPro" id="IPR029063">
    <property type="entry name" value="SAM-dependent_MTases_sf"/>
</dbReference>
<accession>A0A6J4IGW9</accession>
<dbReference type="Gene3D" id="3.40.50.150">
    <property type="entry name" value="Vaccinia Virus protein VP39"/>
    <property type="match status" value="1"/>
</dbReference>
<dbReference type="AlphaFoldDB" id="A0A6J4IGW9"/>
<dbReference type="EMBL" id="CADCTD010000090">
    <property type="protein sequence ID" value="CAA9252041.1"/>
    <property type="molecule type" value="Genomic_DNA"/>
</dbReference>
<feature type="domain" description="Methyltransferase FkbM" evidence="1">
    <location>
        <begin position="133"/>
        <end position="299"/>
    </location>
</feature>
<dbReference type="InterPro" id="IPR052514">
    <property type="entry name" value="SAM-dependent_MTase"/>
</dbReference>
<gene>
    <name evidence="2" type="ORF">AVDCRST_MAG27-2073</name>
</gene>
<dbReference type="InterPro" id="IPR006342">
    <property type="entry name" value="FkbM_mtfrase"/>
</dbReference>
<reference evidence="2" key="1">
    <citation type="submission" date="2020-02" db="EMBL/GenBank/DDBJ databases">
        <authorList>
            <person name="Meier V. D."/>
        </authorList>
    </citation>
    <scope>NUCLEOTIDE SEQUENCE</scope>
    <source>
        <strain evidence="2">AVDCRST_MAG27</strain>
    </source>
</reference>
<organism evidence="2">
    <name type="scientific">uncultured Craurococcus sp</name>
    <dbReference type="NCBI Taxonomy" id="1135998"/>
    <lineage>
        <taxon>Bacteria</taxon>
        <taxon>Pseudomonadati</taxon>
        <taxon>Pseudomonadota</taxon>
        <taxon>Alphaproteobacteria</taxon>
        <taxon>Acetobacterales</taxon>
        <taxon>Acetobacteraceae</taxon>
        <taxon>Craurococcus</taxon>
        <taxon>environmental samples</taxon>
    </lineage>
</organism>
<dbReference type="Pfam" id="PF05050">
    <property type="entry name" value="Methyltransf_21"/>
    <property type="match status" value="1"/>
</dbReference>
<evidence type="ECO:0000259" key="1">
    <source>
        <dbReference type="Pfam" id="PF05050"/>
    </source>
</evidence>
<dbReference type="NCBIfam" id="TIGR01444">
    <property type="entry name" value="fkbM_fam"/>
    <property type="match status" value="1"/>
</dbReference>
<dbReference type="PANTHER" id="PTHR34203:SF15">
    <property type="entry name" value="SLL1173 PROTEIN"/>
    <property type="match status" value="1"/>
</dbReference>
<sequence length="334" mass="36593">MFAGKRLAALADHLELLGQRFETKLTEAAQLPAGLSPSQWSQIAEVPARLDRIEQRLEEIVQYFAHHLAVISNSQSTYLGDQTALTRLRSGQSIYVDTRSVDLGSHLLQTGLWEEGYMKLFSRLIRPDDTVLDIGANHGVYSMAAALAAGPRGAIHAFEPNSRLARLVRGSLAINGYGGFAQVHQVAVSDAEGETILSFDPAWSGGGHIGEGGGGHEREAQPCRVVRIDDLFPDTAFRADVIKMDVEGFEGRAIRGMLRLLERSSTVKMMMEFAPAMMGRSGVTAEETVRMLRQLGFRFWSIHHDGSIVPEPVVDCAVGPDTVRNILVSRQDID</sequence>
<name>A0A6J4IGW9_9PROT</name>
<evidence type="ECO:0000313" key="2">
    <source>
        <dbReference type="EMBL" id="CAA9252041.1"/>
    </source>
</evidence>